<feature type="region of interest" description="Disordered" evidence="1">
    <location>
        <begin position="295"/>
        <end position="405"/>
    </location>
</feature>
<feature type="compositionally biased region" description="Pro residues" evidence="1">
    <location>
        <begin position="475"/>
        <end position="488"/>
    </location>
</feature>
<feature type="region of interest" description="Disordered" evidence="1">
    <location>
        <begin position="65"/>
        <end position="90"/>
    </location>
</feature>
<feature type="compositionally biased region" description="Gly residues" evidence="1">
    <location>
        <begin position="383"/>
        <end position="393"/>
    </location>
</feature>
<proteinExistence type="predicted"/>
<keyword evidence="3" id="KW-1185">Reference proteome</keyword>
<feature type="compositionally biased region" description="Pro residues" evidence="1">
    <location>
        <begin position="452"/>
        <end position="462"/>
    </location>
</feature>
<dbReference type="InterPro" id="IPR011009">
    <property type="entry name" value="Kinase-like_dom_sf"/>
</dbReference>
<name>A0A1S1RMU5_9ACTN</name>
<feature type="compositionally biased region" description="Low complexity" evidence="1">
    <location>
        <begin position="359"/>
        <end position="377"/>
    </location>
</feature>
<dbReference type="OrthoDB" id="3214363at2"/>
<dbReference type="RefSeq" id="WP_071059102.1">
    <property type="nucleotide sequence ID" value="NZ_MAXA01000001.1"/>
</dbReference>
<feature type="region of interest" description="Disordered" evidence="1">
    <location>
        <begin position="447"/>
        <end position="604"/>
    </location>
</feature>
<accession>A0A1S1RMU5</accession>
<comment type="caution">
    <text evidence="2">The sequence shown here is derived from an EMBL/GenBank/DDBJ whole genome shotgun (WGS) entry which is preliminary data.</text>
</comment>
<organism evidence="2 3">
    <name type="scientific">Parafrankia soli</name>
    <dbReference type="NCBI Taxonomy" id="2599596"/>
    <lineage>
        <taxon>Bacteria</taxon>
        <taxon>Bacillati</taxon>
        <taxon>Actinomycetota</taxon>
        <taxon>Actinomycetes</taxon>
        <taxon>Frankiales</taxon>
        <taxon>Frankiaceae</taxon>
        <taxon>Parafrankia</taxon>
    </lineage>
</organism>
<dbReference type="Proteomes" id="UP000179769">
    <property type="component" value="Unassembled WGS sequence"/>
</dbReference>
<gene>
    <name evidence="2" type="ORF">BBK14_00090</name>
</gene>
<evidence type="ECO:0008006" key="4">
    <source>
        <dbReference type="Google" id="ProtNLM"/>
    </source>
</evidence>
<feature type="compositionally biased region" description="Pro residues" evidence="1">
    <location>
        <begin position="573"/>
        <end position="588"/>
    </location>
</feature>
<evidence type="ECO:0000313" key="3">
    <source>
        <dbReference type="Proteomes" id="UP000179769"/>
    </source>
</evidence>
<protein>
    <recommendedName>
        <fullName evidence="4">Protein kinase domain-containing protein</fullName>
    </recommendedName>
</protein>
<feature type="region of interest" description="Disordered" evidence="1">
    <location>
        <begin position="1"/>
        <end position="30"/>
    </location>
</feature>
<sequence>MTTAASGMTAAASRPATALPRRVRPLLDGDPSTIGPYAVLGRIAQGPGGLVFLSRAVGGAQVALRVPEPPPTVSERDSEPPPTATGQGPDAARRLHAHLCERFAAAANSARAAAGPHRCAVLDSGVVAPDPDVHLPASASADGGAEPAAPSRFAGLPYLVTEFVDGPTLAREVAERGPLSPAELHVLASALLDGLRAARRAGGPARDLCVPTPDDIVLSLTGPRLVNLGLGMTARPGGDDGPPDPAVAAWARVVALAGTGCLPPPGWPNSGGMDDPATVAVLNAMPRGQVRTVLRDALTSPRPTPTPARTAGGSSGSGTGARIATERDAAGLARLDRLRASLDDRPGMPVRGRRRAGSRSRSPVRQAREVVGAGAAGEIRRAGGSGSGSGSGSEGVRSGDAARGRGRWRPVAAGVMTAVTVVAVAASTGPSSGPTAVVAGATVPLAGAPRGTPVPTPVPDQPGDPRRPGGARVAPAPPPAEPAPPPEEPGTAEQPAVTEPGTPLSQPPSGPTASGGTGGSPARARPPGPAGRPAPARLAVAAPTPESATTPHASTPPAAPMPPAAAAGAGPAPNGPGPAPASPTPPPTSGLTPVQIGVVPLSPR</sequence>
<reference evidence="3" key="1">
    <citation type="submission" date="2016-07" db="EMBL/GenBank/DDBJ databases">
        <title>Frankia sp. NRRL B-16219 Genome sequencing.</title>
        <authorList>
            <person name="Ghodhbane-Gtari F."/>
            <person name="Swanson E."/>
            <person name="Gueddou A."/>
            <person name="Louati M."/>
            <person name="Nouioui I."/>
            <person name="Hezbri K."/>
            <person name="Abebe-Akele F."/>
            <person name="Simpson S."/>
            <person name="Morris K."/>
            <person name="Thomas K."/>
            <person name="Gtari M."/>
            <person name="Tisa L.S."/>
        </authorList>
    </citation>
    <scope>NUCLEOTIDE SEQUENCE [LARGE SCALE GENOMIC DNA]</scope>
    <source>
        <strain evidence="3">NRRL B-16219</strain>
    </source>
</reference>
<feature type="compositionally biased region" description="Basic and acidic residues" evidence="1">
    <location>
        <begin position="324"/>
        <end position="346"/>
    </location>
</feature>
<evidence type="ECO:0000313" key="2">
    <source>
        <dbReference type="EMBL" id="OHV46725.1"/>
    </source>
</evidence>
<evidence type="ECO:0000256" key="1">
    <source>
        <dbReference type="SAM" id="MobiDB-lite"/>
    </source>
</evidence>
<feature type="compositionally biased region" description="Low complexity" evidence="1">
    <location>
        <begin position="1"/>
        <end position="13"/>
    </location>
</feature>
<dbReference type="AlphaFoldDB" id="A0A1S1RMU5"/>
<dbReference type="EMBL" id="MAXA01000001">
    <property type="protein sequence ID" value="OHV46725.1"/>
    <property type="molecule type" value="Genomic_DNA"/>
</dbReference>
<dbReference type="SUPFAM" id="SSF56112">
    <property type="entry name" value="Protein kinase-like (PK-like)"/>
    <property type="match status" value="1"/>
</dbReference>
<feature type="compositionally biased region" description="Low complexity" evidence="1">
    <location>
        <begin position="533"/>
        <end position="556"/>
    </location>
</feature>